<organism evidence="2 3">
    <name type="scientific">Linum trigynum</name>
    <dbReference type="NCBI Taxonomy" id="586398"/>
    <lineage>
        <taxon>Eukaryota</taxon>
        <taxon>Viridiplantae</taxon>
        <taxon>Streptophyta</taxon>
        <taxon>Embryophyta</taxon>
        <taxon>Tracheophyta</taxon>
        <taxon>Spermatophyta</taxon>
        <taxon>Magnoliopsida</taxon>
        <taxon>eudicotyledons</taxon>
        <taxon>Gunneridae</taxon>
        <taxon>Pentapetalae</taxon>
        <taxon>rosids</taxon>
        <taxon>fabids</taxon>
        <taxon>Malpighiales</taxon>
        <taxon>Linaceae</taxon>
        <taxon>Linum</taxon>
    </lineage>
</organism>
<dbReference type="EMBL" id="OZ034816">
    <property type="protein sequence ID" value="CAL1378560.1"/>
    <property type="molecule type" value="Genomic_DNA"/>
</dbReference>
<evidence type="ECO:0000313" key="3">
    <source>
        <dbReference type="Proteomes" id="UP001497516"/>
    </source>
</evidence>
<feature type="compositionally biased region" description="Basic and acidic residues" evidence="1">
    <location>
        <begin position="39"/>
        <end position="49"/>
    </location>
</feature>
<feature type="region of interest" description="Disordered" evidence="1">
    <location>
        <begin position="39"/>
        <end position="75"/>
    </location>
</feature>
<dbReference type="Proteomes" id="UP001497516">
    <property type="component" value="Chromosome 3"/>
</dbReference>
<proteinExistence type="predicted"/>
<sequence>MTRDVDLLADRTLNGTAKKNELRIRLYRSIAFRNHEGVRDPYQETREGWDQDQDWVPEPTPSSPLALAGLGISGG</sequence>
<accession>A0AAV2DZ10</accession>
<evidence type="ECO:0000256" key="1">
    <source>
        <dbReference type="SAM" id="MobiDB-lite"/>
    </source>
</evidence>
<reference evidence="2 3" key="1">
    <citation type="submission" date="2024-04" db="EMBL/GenBank/DDBJ databases">
        <authorList>
            <person name="Fracassetti M."/>
        </authorList>
    </citation>
    <scope>NUCLEOTIDE SEQUENCE [LARGE SCALE GENOMIC DNA]</scope>
</reference>
<name>A0AAV2DZ10_9ROSI</name>
<evidence type="ECO:0000313" key="2">
    <source>
        <dbReference type="EMBL" id="CAL1378560.1"/>
    </source>
</evidence>
<keyword evidence="3" id="KW-1185">Reference proteome</keyword>
<protein>
    <submittedName>
        <fullName evidence="2">Uncharacterized protein</fullName>
    </submittedName>
</protein>
<gene>
    <name evidence="2" type="ORF">LTRI10_LOCUS20134</name>
</gene>
<dbReference type="AlphaFoldDB" id="A0AAV2DZ10"/>